<dbReference type="EMBL" id="JACBZR010000001">
    <property type="protein sequence ID" value="NYI78711.1"/>
    <property type="molecule type" value="Genomic_DNA"/>
</dbReference>
<reference evidence="1 2" key="1">
    <citation type="submission" date="2020-07" db="EMBL/GenBank/DDBJ databases">
        <title>Sequencing the genomes of 1000 actinobacteria strains.</title>
        <authorList>
            <person name="Klenk H.-P."/>
        </authorList>
    </citation>
    <scope>NUCLEOTIDE SEQUENCE [LARGE SCALE GENOMIC DNA]</scope>
    <source>
        <strain evidence="1 2">DSM 26487</strain>
    </source>
</reference>
<dbReference type="Proteomes" id="UP000564496">
    <property type="component" value="Unassembled WGS sequence"/>
</dbReference>
<keyword evidence="2" id="KW-1185">Reference proteome</keyword>
<protein>
    <recommendedName>
        <fullName evidence="3">Head-to-tail adaptor</fullName>
    </recommendedName>
</protein>
<dbReference type="AlphaFoldDB" id="A0A7Z0IT92"/>
<name>A0A7Z0IT92_9ACTN</name>
<evidence type="ECO:0008006" key="3">
    <source>
        <dbReference type="Google" id="ProtNLM"/>
    </source>
</evidence>
<evidence type="ECO:0000313" key="1">
    <source>
        <dbReference type="EMBL" id="NYI78711.1"/>
    </source>
</evidence>
<sequence>MALIETTDLAAFADIEASQATAMIADAVALAVLVAPCLGDEGGLTDHQKAAAKAILRGAILRWNDTGTGAFQAQTAGPFTVQMDTRQQRRAMFWPSEIEQLQEVCSGGVNGGAFTINTAPTMTSWDPIQDWLTAAGE</sequence>
<accession>A0A7Z0IT92</accession>
<organism evidence="1 2">
    <name type="scientific">Nocardioides panzhihuensis</name>
    <dbReference type="NCBI Taxonomy" id="860243"/>
    <lineage>
        <taxon>Bacteria</taxon>
        <taxon>Bacillati</taxon>
        <taxon>Actinomycetota</taxon>
        <taxon>Actinomycetes</taxon>
        <taxon>Propionibacteriales</taxon>
        <taxon>Nocardioidaceae</taxon>
        <taxon>Nocardioides</taxon>
    </lineage>
</organism>
<evidence type="ECO:0000313" key="2">
    <source>
        <dbReference type="Proteomes" id="UP000564496"/>
    </source>
</evidence>
<comment type="caution">
    <text evidence="1">The sequence shown here is derived from an EMBL/GenBank/DDBJ whole genome shotgun (WGS) entry which is preliminary data.</text>
</comment>
<dbReference type="RefSeq" id="WP_179659019.1">
    <property type="nucleotide sequence ID" value="NZ_JACBZR010000001.1"/>
</dbReference>
<gene>
    <name evidence="1" type="ORF">BJ988_003359</name>
</gene>
<proteinExistence type="predicted"/>